<feature type="transmembrane region" description="Helical" evidence="8">
    <location>
        <begin position="143"/>
        <end position="163"/>
    </location>
</feature>
<evidence type="ECO:0000256" key="7">
    <source>
        <dbReference type="ARBA" id="ARBA00023136"/>
    </source>
</evidence>
<reference evidence="9 10" key="1">
    <citation type="submission" date="2017-11" db="EMBL/GenBank/DDBJ databases">
        <title>Genomic Encyclopedia of Archaeal and Bacterial Type Strains, Phase II (KMG-II): From Individual Species to Whole Genera.</title>
        <authorList>
            <person name="Goeker M."/>
        </authorList>
    </citation>
    <scope>NUCLEOTIDE SEQUENCE [LARGE SCALE GENOMIC DNA]</scope>
    <source>
        <strain evidence="9 10">DSM 22413</strain>
    </source>
</reference>
<evidence type="ECO:0000313" key="9">
    <source>
        <dbReference type="EMBL" id="PJI95028.1"/>
    </source>
</evidence>
<feature type="transmembrane region" description="Helical" evidence="8">
    <location>
        <begin position="242"/>
        <end position="265"/>
    </location>
</feature>
<proteinExistence type="predicted"/>
<keyword evidence="10" id="KW-1185">Reference proteome</keyword>
<feature type="transmembrane region" description="Helical" evidence="8">
    <location>
        <begin position="92"/>
        <end position="116"/>
    </location>
</feature>
<feature type="transmembrane region" description="Helical" evidence="8">
    <location>
        <begin position="31"/>
        <end position="49"/>
    </location>
</feature>
<organism evidence="9 10">
    <name type="scientific">Luteimicrobium subarcticum</name>
    <dbReference type="NCBI Taxonomy" id="620910"/>
    <lineage>
        <taxon>Bacteria</taxon>
        <taxon>Bacillati</taxon>
        <taxon>Actinomycetota</taxon>
        <taxon>Actinomycetes</taxon>
        <taxon>Micrococcales</taxon>
        <taxon>Luteimicrobium</taxon>
    </lineage>
</organism>
<evidence type="ECO:0000313" key="10">
    <source>
        <dbReference type="Proteomes" id="UP000231586"/>
    </source>
</evidence>
<keyword evidence="7 8" id="KW-0472">Membrane</keyword>
<evidence type="ECO:0000256" key="5">
    <source>
        <dbReference type="ARBA" id="ARBA00022989"/>
    </source>
</evidence>
<comment type="subcellular location">
    <subcellularLocation>
        <location evidence="1">Cell membrane</location>
        <topology evidence="1">Multi-pass membrane protein</topology>
    </subcellularLocation>
</comment>
<evidence type="ECO:0000256" key="3">
    <source>
        <dbReference type="ARBA" id="ARBA00022475"/>
    </source>
</evidence>
<keyword evidence="6" id="KW-0406">Ion transport</keyword>
<feature type="transmembrane region" description="Helical" evidence="8">
    <location>
        <begin position="423"/>
        <end position="445"/>
    </location>
</feature>
<name>A0A2M8WVT0_9MICO</name>
<protein>
    <submittedName>
        <fullName evidence="9">Potassium uptake TrkH family protein</fullName>
    </submittedName>
</protein>
<dbReference type="GO" id="GO:0005886">
    <property type="term" value="C:plasma membrane"/>
    <property type="evidence" value="ECO:0007669"/>
    <property type="project" value="UniProtKB-SubCell"/>
</dbReference>
<dbReference type="Pfam" id="PF02386">
    <property type="entry name" value="TrkH"/>
    <property type="match status" value="1"/>
</dbReference>
<dbReference type="PANTHER" id="PTHR32024">
    <property type="entry name" value="TRK SYSTEM POTASSIUM UPTAKE PROTEIN TRKG-RELATED"/>
    <property type="match status" value="1"/>
</dbReference>
<dbReference type="RefSeq" id="WP_245858967.1">
    <property type="nucleotide sequence ID" value="NZ_PGTZ01000006.1"/>
</dbReference>
<dbReference type="EMBL" id="PGTZ01000006">
    <property type="protein sequence ID" value="PJI95028.1"/>
    <property type="molecule type" value="Genomic_DNA"/>
</dbReference>
<dbReference type="GO" id="GO:0030001">
    <property type="term" value="P:metal ion transport"/>
    <property type="evidence" value="ECO:0007669"/>
    <property type="project" value="UniProtKB-ARBA"/>
</dbReference>
<evidence type="ECO:0000256" key="6">
    <source>
        <dbReference type="ARBA" id="ARBA00023065"/>
    </source>
</evidence>
<feature type="transmembrane region" description="Helical" evidence="8">
    <location>
        <begin position="211"/>
        <end position="230"/>
    </location>
</feature>
<comment type="caution">
    <text evidence="9">The sequence shown here is derived from an EMBL/GenBank/DDBJ whole genome shotgun (WGS) entry which is preliminary data.</text>
</comment>
<dbReference type="GO" id="GO:0008324">
    <property type="term" value="F:monoatomic cation transmembrane transporter activity"/>
    <property type="evidence" value="ECO:0007669"/>
    <property type="project" value="InterPro"/>
</dbReference>
<keyword evidence="5 8" id="KW-1133">Transmembrane helix</keyword>
<evidence type="ECO:0000256" key="1">
    <source>
        <dbReference type="ARBA" id="ARBA00004651"/>
    </source>
</evidence>
<gene>
    <name evidence="9" type="ORF">CLV34_0880</name>
</gene>
<feature type="transmembrane region" description="Helical" evidence="8">
    <location>
        <begin position="363"/>
        <end position="386"/>
    </location>
</feature>
<evidence type="ECO:0000256" key="2">
    <source>
        <dbReference type="ARBA" id="ARBA00022448"/>
    </source>
</evidence>
<dbReference type="PANTHER" id="PTHR32024:SF1">
    <property type="entry name" value="KTR SYSTEM POTASSIUM UPTAKE PROTEIN B"/>
    <property type="match status" value="1"/>
</dbReference>
<keyword evidence="2" id="KW-0813">Transport</keyword>
<evidence type="ECO:0000256" key="8">
    <source>
        <dbReference type="SAM" id="Phobius"/>
    </source>
</evidence>
<sequence>MTSLATSRVSSSFRTTRGVIDRVARHSPARLAVASFAGVIVVFTILLCTPWAARSGRGAPFVDALFTATSAVCVTGLTVVDTGTYWSTAGQVVILLGIKVGGLGVMTLASILGLAVSRRLGLTQRMLAATEVKTSRLGEVGSLLRVVIVTSTAIELLLAVWLFPRFLLLHQGVGSAAWHSVFYGVSAFNNAGFVPTADGLAGHAGDWGLCLPIAFGVFVGSLGFPVILNLMRNRRRVDRWSLHAKLTITTGLALVAAGAVLFLAFEWGNPGTFGPLGVGDKVIAAVFQGVMPRSGGFSTVDVGSMHETSWLIGDALMFVGGGSASTAGGIKVTTLAVMLLAIRAEARGDRDIEAFDRRIPPDTVRLAIAVTFIGATIVLVSSLLLLEITGLTLDRVLYEAISAFATVGLSTGITPGLPEPAKYVLVALMFVGRTGTMTLAAALALRSRRRVIRMPEERPIIG</sequence>
<keyword evidence="3" id="KW-1003">Cell membrane</keyword>
<evidence type="ECO:0000256" key="4">
    <source>
        <dbReference type="ARBA" id="ARBA00022692"/>
    </source>
</evidence>
<dbReference type="InterPro" id="IPR003445">
    <property type="entry name" value="Cat_transpt"/>
</dbReference>
<accession>A0A2M8WVT0</accession>
<feature type="transmembrane region" description="Helical" evidence="8">
    <location>
        <begin position="315"/>
        <end position="342"/>
    </location>
</feature>
<keyword evidence="4 8" id="KW-0812">Transmembrane</keyword>
<dbReference type="Proteomes" id="UP000231586">
    <property type="component" value="Unassembled WGS sequence"/>
</dbReference>
<dbReference type="AlphaFoldDB" id="A0A2M8WVT0"/>